<dbReference type="EMBL" id="JAUKUD010000005">
    <property type="protein sequence ID" value="KAK0744131.1"/>
    <property type="molecule type" value="Genomic_DNA"/>
</dbReference>
<feature type="compositionally biased region" description="Polar residues" evidence="1">
    <location>
        <begin position="82"/>
        <end position="100"/>
    </location>
</feature>
<keyword evidence="3" id="KW-1185">Reference proteome</keyword>
<gene>
    <name evidence="2" type="ORF">B0T18DRAFT_197363</name>
</gene>
<dbReference type="Proteomes" id="UP001172155">
    <property type="component" value="Unassembled WGS sequence"/>
</dbReference>
<organism evidence="2 3">
    <name type="scientific">Schizothecium vesticola</name>
    <dbReference type="NCBI Taxonomy" id="314040"/>
    <lineage>
        <taxon>Eukaryota</taxon>
        <taxon>Fungi</taxon>
        <taxon>Dikarya</taxon>
        <taxon>Ascomycota</taxon>
        <taxon>Pezizomycotina</taxon>
        <taxon>Sordariomycetes</taxon>
        <taxon>Sordariomycetidae</taxon>
        <taxon>Sordariales</taxon>
        <taxon>Schizotheciaceae</taxon>
        <taxon>Schizothecium</taxon>
    </lineage>
</organism>
<evidence type="ECO:0000313" key="3">
    <source>
        <dbReference type="Proteomes" id="UP001172155"/>
    </source>
</evidence>
<proteinExistence type="predicted"/>
<reference evidence="2" key="1">
    <citation type="submission" date="2023-06" db="EMBL/GenBank/DDBJ databases">
        <title>Genome-scale phylogeny and comparative genomics of the fungal order Sordariales.</title>
        <authorList>
            <consortium name="Lawrence Berkeley National Laboratory"/>
            <person name="Hensen N."/>
            <person name="Bonometti L."/>
            <person name="Westerberg I."/>
            <person name="Brannstrom I.O."/>
            <person name="Guillou S."/>
            <person name="Cros-Aarteil S."/>
            <person name="Calhoun S."/>
            <person name="Haridas S."/>
            <person name="Kuo A."/>
            <person name="Mondo S."/>
            <person name="Pangilinan J."/>
            <person name="Riley R."/>
            <person name="LaButti K."/>
            <person name="Andreopoulos B."/>
            <person name="Lipzen A."/>
            <person name="Chen C."/>
            <person name="Yanf M."/>
            <person name="Daum C."/>
            <person name="Ng V."/>
            <person name="Clum A."/>
            <person name="Steindorff A."/>
            <person name="Ohm R."/>
            <person name="Martin F."/>
            <person name="Silar P."/>
            <person name="Natvig D."/>
            <person name="Lalanne C."/>
            <person name="Gautier V."/>
            <person name="Ament-velasquez S.L."/>
            <person name="Kruys A."/>
            <person name="Hutchinson M.I."/>
            <person name="Powell A.J."/>
            <person name="Barry K."/>
            <person name="Miller A.N."/>
            <person name="Grigoriev I.V."/>
            <person name="Debuchy R."/>
            <person name="Gladieux P."/>
            <person name="Thoren M.H."/>
            <person name="Johannesson H."/>
        </authorList>
    </citation>
    <scope>NUCLEOTIDE SEQUENCE</scope>
    <source>
        <strain evidence="2">SMH3187-1</strain>
    </source>
</reference>
<protein>
    <submittedName>
        <fullName evidence="2">Uncharacterized protein</fullName>
    </submittedName>
</protein>
<evidence type="ECO:0000256" key="1">
    <source>
        <dbReference type="SAM" id="MobiDB-lite"/>
    </source>
</evidence>
<sequence length="117" mass="12562">MCDSIILPAIAIARWRTKNTSLPPQLHQLPRSQESWEPPAARSSMAPMHAIPIAGGPQTPPWGPALDLIGLITVWANDKPTNAATPTSSPLCQWSSQTVDGTAKPSPHEMHWAGGRT</sequence>
<feature type="region of interest" description="Disordered" evidence="1">
    <location>
        <begin position="82"/>
        <end position="117"/>
    </location>
</feature>
<evidence type="ECO:0000313" key="2">
    <source>
        <dbReference type="EMBL" id="KAK0744131.1"/>
    </source>
</evidence>
<comment type="caution">
    <text evidence="2">The sequence shown here is derived from an EMBL/GenBank/DDBJ whole genome shotgun (WGS) entry which is preliminary data.</text>
</comment>
<dbReference type="AlphaFoldDB" id="A0AA40ERE1"/>
<name>A0AA40ERE1_9PEZI</name>
<feature type="region of interest" description="Disordered" evidence="1">
    <location>
        <begin position="22"/>
        <end position="43"/>
    </location>
</feature>
<accession>A0AA40ERE1</accession>